<dbReference type="InterPro" id="IPR016193">
    <property type="entry name" value="Cytidine_deaminase-like"/>
</dbReference>
<dbReference type="InterPro" id="IPR002695">
    <property type="entry name" value="PurH-like"/>
</dbReference>
<dbReference type="InterPro" id="IPR024051">
    <property type="entry name" value="AICAR_Tfase_dup_dom_sf"/>
</dbReference>
<dbReference type="EMBL" id="JAHLQT010026447">
    <property type="protein sequence ID" value="KAG7163693.1"/>
    <property type="molecule type" value="Genomic_DNA"/>
</dbReference>
<comment type="caution">
    <text evidence="1">The sequence shown here is derived from an EMBL/GenBank/DDBJ whole genome shotgun (WGS) entry which is preliminary data.</text>
</comment>
<sequence>MDPEYKGNLVERRTIFGLTLEQRRNDASITPDLLSNIVTKNKQLSKESIRDLIVATIAVKYTQSNSVCYAKSGQVVGIGAGQQSRIHCTRLAGDKTNNWWLRHHPRVLNMKFKEGVKRAEKSNAIDNFVCGTVGKDMPESQFAAVLEEIPAPLTEEEKESWIKKLNGIALSSDAFFPFRDNVDRSRQSGVDFIVSPAGSTNDSLVVDACDEHDMVLVHSNIRLFHH</sequence>
<dbReference type="Proteomes" id="UP000747542">
    <property type="component" value="Unassembled WGS sequence"/>
</dbReference>
<reference evidence="1" key="1">
    <citation type="journal article" date="2021" name="Sci. Adv.">
        <title>The American lobster genome reveals insights on longevity, neural, and immune adaptations.</title>
        <authorList>
            <person name="Polinski J.M."/>
            <person name="Zimin A.V."/>
            <person name="Clark K.F."/>
            <person name="Kohn A.B."/>
            <person name="Sadowski N."/>
            <person name="Timp W."/>
            <person name="Ptitsyn A."/>
            <person name="Khanna P."/>
            <person name="Romanova D.Y."/>
            <person name="Williams P."/>
            <person name="Greenwood S.J."/>
            <person name="Moroz L.L."/>
            <person name="Walt D.R."/>
            <person name="Bodnar A.G."/>
        </authorList>
    </citation>
    <scope>NUCLEOTIDE SEQUENCE</scope>
    <source>
        <strain evidence="1">GMGI-L3</strain>
    </source>
</reference>
<evidence type="ECO:0000313" key="1">
    <source>
        <dbReference type="EMBL" id="KAG7163693.1"/>
    </source>
</evidence>
<accession>A0A8J5JZH0</accession>
<dbReference type="Gene3D" id="3.40.140.20">
    <property type="match status" value="1"/>
</dbReference>
<dbReference type="Pfam" id="PF01808">
    <property type="entry name" value="AICARFT_IMPCHas"/>
    <property type="match status" value="1"/>
</dbReference>
<dbReference type="PANTHER" id="PTHR11692:SF0">
    <property type="entry name" value="BIFUNCTIONAL PURINE BIOSYNTHESIS PROTEIN ATIC"/>
    <property type="match status" value="1"/>
</dbReference>
<dbReference type="GO" id="GO:0005829">
    <property type="term" value="C:cytosol"/>
    <property type="evidence" value="ECO:0007669"/>
    <property type="project" value="TreeGrafter"/>
</dbReference>
<dbReference type="SMART" id="SM00798">
    <property type="entry name" value="AICARFT_IMPCHas"/>
    <property type="match status" value="1"/>
</dbReference>
<dbReference type="GO" id="GO:0003937">
    <property type="term" value="F:IMP cyclohydrolase activity"/>
    <property type="evidence" value="ECO:0007669"/>
    <property type="project" value="InterPro"/>
</dbReference>
<evidence type="ECO:0000313" key="2">
    <source>
        <dbReference type="Proteomes" id="UP000747542"/>
    </source>
</evidence>
<keyword evidence="2" id="KW-1185">Reference proteome</keyword>
<protein>
    <submittedName>
        <fullName evidence="1">Bifunctional purine biosynthesis protein PURH-like 2</fullName>
    </submittedName>
</protein>
<dbReference type="SUPFAM" id="SSF53927">
    <property type="entry name" value="Cytidine deaminase-like"/>
    <property type="match status" value="1"/>
</dbReference>
<proteinExistence type="predicted"/>
<dbReference type="InterPro" id="IPR024050">
    <property type="entry name" value="AICAR_Tfase_insert_dom_sf"/>
</dbReference>
<gene>
    <name evidence="1" type="primary">Atic-L2</name>
    <name evidence="1" type="ORF">Hamer_G002920</name>
</gene>
<dbReference type="GO" id="GO:0006189">
    <property type="term" value="P:'de novo' IMP biosynthetic process"/>
    <property type="evidence" value="ECO:0007669"/>
    <property type="project" value="TreeGrafter"/>
</dbReference>
<dbReference type="Gene3D" id="1.10.287.440">
    <property type="match status" value="1"/>
</dbReference>
<dbReference type="FunFam" id="1.10.287.440:FF:000001">
    <property type="entry name" value="Bifunctional purine biosynthesis protein PURH"/>
    <property type="match status" value="1"/>
</dbReference>
<name>A0A8J5JZH0_HOMAM</name>
<organism evidence="1 2">
    <name type="scientific">Homarus americanus</name>
    <name type="common">American lobster</name>
    <dbReference type="NCBI Taxonomy" id="6706"/>
    <lineage>
        <taxon>Eukaryota</taxon>
        <taxon>Metazoa</taxon>
        <taxon>Ecdysozoa</taxon>
        <taxon>Arthropoda</taxon>
        <taxon>Crustacea</taxon>
        <taxon>Multicrustacea</taxon>
        <taxon>Malacostraca</taxon>
        <taxon>Eumalacostraca</taxon>
        <taxon>Eucarida</taxon>
        <taxon>Decapoda</taxon>
        <taxon>Pleocyemata</taxon>
        <taxon>Astacidea</taxon>
        <taxon>Nephropoidea</taxon>
        <taxon>Nephropidae</taxon>
        <taxon>Homarus</taxon>
    </lineage>
</organism>
<dbReference type="GO" id="GO:0004643">
    <property type="term" value="F:phosphoribosylaminoimidazolecarboxamide formyltransferase activity"/>
    <property type="evidence" value="ECO:0007669"/>
    <property type="project" value="InterPro"/>
</dbReference>
<dbReference type="PANTHER" id="PTHR11692">
    <property type="entry name" value="BIFUNCTIONAL PURINE BIOSYNTHESIS PROTEIN PURH"/>
    <property type="match status" value="1"/>
</dbReference>
<dbReference type="AlphaFoldDB" id="A0A8J5JZH0"/>